<dbReference type="GO" id="GO:0003677">
    <property type="term" value="F:DNA binding"/>
    <property type="evidence" value="ECO:0007669"/>
    <property type="project" value="UniProtKB-KW"/>
</dbReference>
<evidence type="ECO:0000313" key="8">
    <source>
        <dbReference type="Proteomes" id="UP000295008"/>
    </source>
</evidence>
<dbReference type="CDD" id="cd07377">
    <property type="entry name" value="WHTH_GntR"/>
    <property type="match status" value="1"/>
</dbReference>
<dbReference type="Gene3D" id="1.10.10.10">
    <property type="entry name" value="Winged helix-like DNA-binding domain superfamily/Winged helix DNA-binding domain"/>
    <property type="match status" value="1"/>
</dbReference>
<organism evidence="7 8">
    <name type="scientific">Hydrogenispora ethanolica</name>
    <dbReference type="NCBI Taxonomy" id="1082276"/>
    <lineage>
        <taxon>Bacteria</taxon>
        <taxon>Bacillati</taxon>
        <taxon>Bacillota</taxon>
        <taxon>Hydrogenispora</taxon>
    </lineage>
</organism>
<dbReference type="InterPro" id="IPR004839">
    <property type="entry name" value="Aminotransferase_I/II_large"/>
</dbReference>
<dbReference type="PANTHER" id="PTHR46577">
    <property type="entry name" value="HTH-TYPE TRANSCRIPTIONAL REGULATORY PROTEIN GABR"/>
    <property type="match status" value="1"/>
</dbReference>
<evidence type="ECO:0000256" key="4">
    <source>
        <dbReference type="ARBA" id="ARBA00023125"/>
    </source>
</evidence>
<dbReference type="PROSITE" id="PS50949">
    <property type="entry name" value="HTH_GNTR"/>
    <property type="match status" value="1"/>
</dbReference>
<dbReference type="PRINTS" id="PR00035">
    <property type="entry name" value="HTHGNTR"/>
</dbReference>
<keyword evidence="2" id="KW-0663">Pyridoxal phosphate</keyword>
<keyword evidence="4" id="KW-0238">DNA-binding</keyword>
<accession>A0A4R1QUV7</accession>
<dbReference type="RefSeq" id="WP_132017044.1">
    <property type="nucleotide sequence ID" value="NZ_SLUN01000045.1"/>
</dbReference>
<dbReference type="InterPro" id="IPR015424">
    <property type="entry name" value="PyrdxlP-dep_Trfase"/>
</dbReference>
<dbReference type="InterPro" id="IPR036388">
    <property type="entry name" value="WH-like_DNA-bd_sf"/>
</dbReference>
<dbReference type="SMART" id="SM00345">
    <property type="entry name" value="HTH_GNTR"/>
    <property type="match status" value="1"/>
</dbReference>
<evidence type="ECO:0000313" key="7">
    <source>
        <dbReference type="EMBL" id="TCL57708.1"/>
    </source>
</evidence>
<evidence type="ECO:0000259" key="6">
    <source>
        <dbReference type="PROSITE" id="PS50949"/>
    </source>
</evidence>
<dbReference type="InterPro" id="IPR015421">
    <property type="entry name" value="PyrdxlP-dep_Trfase_major"/>
</dbReference>
<reference evidence="7 8" key="1">
    <citation type="submission" date="2019-03" db="EMBL/GenBank/DDBJ databases">
        <title>Genomic Encyclopedia of Type Strains, Phase IV (KMG-IV): sequencing the most valuable type-strain genomes for metagenomic binning, comparative biology and taxonomic classification.</title>
        <authorList>
            <person name="Goeker M."/>
        </authorList>
    </citation>
    <scope>NUCLEOTIDE SEQUENCE [LARGE SCALE GENOMIC DNA]</scope>
    <source>
        <strain evidence="7 8">LX-B</strain>
    </source>
</reference>
<feature type="domain" description="HTH gntR-type" evidence="6">
    <location>
        <begin position="12"/>
        <end position="80"/>
    </location>
</feature>
<dbReference type="EMBL" id="SLUN01000045">
    <property type="protein sequence ID" value="TCL57708.1"/>
    <property type="molecule type" value="Genomic_DNA"/>
</dbReference>
<dbReference type="PANTHER" id="PTHR46577:SF1">
    <property type="entry name" value="HTH-TYPE TRANSCRIPTIONAL REGULATORY PROTEIN GABR"/>
    <property type="match status" value="1"/>
</dbReference>
<evidence type="ECO:0000256" key="3">
    <source>
        <dbReference type="ARBA" id="ARBA00023015"/>
    </source>
</evidence>
<dbReference type="SUPFAM" id="SSF46785">
    <property type="entry name" value="Winged helix' DNA-binding domain"/>
    <property type="match status" value="1"/>
</dbReference>
<dbReference type="CDD" id="cd00609">
    <property type="entry name" value="AAT_like"/>
    <property type="match status" value="1"/>
</dbReference>
<dbReference type="InterPro" id="IPR000524">
    <property type="entry name" value="Tscrpt_reg_HTH_GntR"/>
</dbReference>
<dbReference type="GO" id="GO:0003700">
    <property type="term" value="F:DNA-binding transcription factor activity"/>
    <property type="evidence" value="ECO:0007669"/>
    <property type="project" value="InterPro"/>
</dbReference>
<sequence>MVHIHLRKEAGNPYIQQIYRQIRGMILDGGLPAGEKLPSTRELALNLNISRNTVIEAYEMLIAEGYLASVPGSGIYVAEGAACPAVPETMAEYRLTAFASQPLAADTICFHSGTPALELFPRYKWGRLALQIMNEAPLTALGYDYPQGRPELRQTLAAYLQKTRGIRCDPQQILVTTGAKQALTLVAKCLLGPDREAWLEDPTNRNVRQIFGYHTARLLPVPVDGQGIVTARLPAGGRPAFIFVTPSHQFPLGGILPVQRRLELVRFARTAGCYLVEDDYDSEFRFRSLPVSSLQELAPDRVIYAGTFSKTLFPSLRLGYLVLPLPLVEQFREWKRLGDHHSNSLNQLTLTRFIESGQLERHIARMRKVYQKRRDVLLDCLAGAFGEGVAVHGGAAGMHIVAEFAGVEFTPDLLERLEQSGVGAVPVEAHAAIPGRHRSQLILGYAHLSEAELREGINRLRKALAASG</sequence>
<dbReference type="GO" id="GO:0030170">
    <property type="term" value="F:pyridoxal phosphate binding"/>
    <property type="evidence" value="ECO:0007669"/>
    <property type="project" value="InterPro"/>
</dbReference>
<comment type="caution">
    <text evidence="7">The sequence shown here is derived from an EMBL/GenBank/DDBJ whole genome shotgun (WGS) entry which is preliminary data.</text>
</comment>
<dbReference type="Proteomes" id="UP000295008">
    <property type="component" value="Unassembled WGS sequence"/>
</dbReference>
<dbReference type="InterPro" id="IPR036390">
    <property type="entry name" value="WH_DNA-bd_sf"/>
</dbReference>
<keyword evidence="8" id="KW-1185">Reference proteome</keyword>
<protein>
    <submittedName>
        <fullName evidence="7">GntR family transcriptional regulator</fullName>
    </submittedName>
</protein>
<dbReference type="Pfam" id="PF00392">
    <property type="entry name" value="GntR"/>
    <property type="match status" value="1"/>
</dbReference>
<keyword evidence="3" id="KW-0805">Transcription regulation</keyword>
<evidence type="ECO:0000256" key="1">
    <source>
        <dbReference type="ARBA" id="ARBA00005384"/>
    </source>
</evidence>
<dbReference type="Gene3D" id="3.40.640.10">
    <property type="entry name" value="Type I PLP-dependent aspartate aminotransferase-like (Major domain)"/>
    <property type="match status" value="1"/>
</dbReference>
<name>A0A4R1QUV7_HYDET</name>
<evidence type="ECO:0000256" key="5">
    <source>
        <dbReference type="ARBA" id="ARBA00023163"/>
    </source>
</evidence>
<dbReference type="OrthoDB" id="9808770at2"/>
<evidence type="ECO:0000256" key="2">
    <source>
        <dbReference type="ARBA" id="ARBA00022898"/>
    </source>
</evidence>
<proteinExistence type="inferred from homology"/>
<comment type="similarity">
    <text evidence="1">In the C-terminal section; belongs to the class-I pyridoxal-phosphate-dependent aminotransferase family.</text>
</comment>
<dbReference type="Pfam" id="PF00155">
    <property type="entry name" value="Aminotran_1_2"/>
    <property type="match status" value="1"/>
</dbReference>
<keyword evidence="5" id="KW-0804">Transcription</keyword>
<gene>
    <name evidence="7" type="ORF">EDC14_104512</name>
</gene>
<dbReference type="AlphaFoldDB" id="A0A4R1QUV7"/>
<dbReference type="InterPro" id="IPR051446">
    <property type="entry name" value="HTH_trans_reg/aminotransferase"/>
</dbReference>
<dbReference type="SUPFAM" id="SSF53383">
    <property type="entry name" value="PLP-dependent transferases"/>
    <property type="match status" value="1"/>
</dbReference>